<dbReference type="OrthoDB" id="5102552at2759"/>
<evidence type="ECO:0000313" key="4">
    <source>
        <dbReference type="Proteomes" id="UP000241587"/>
    </source>
</evidence>
<evidence type="ECO:0000313" key="2">
    <source>
        <dbReference type="EMBL" id="PTD12461.1"/>
    </source>
</evidence>
<dbReference type="OMA" id="NSHKIRE"/>
<name>A0A2T4H9H3_FUSCU</name>
<dbReference type="AlphaFoldDB" id="A0A2T4H9H3"/>
<dbReference type="EMBL" id="PVEM01000001">
    <property type="protein sequence ID" value="PTD12461.1"/>
    <property type="molecule type" value="Genomic_DNA"/>
</dbReference>
<organism evidence="2 4">
    <name type="scientific">Fusarium culmorum</name>
    <dbReference type="NCBI Taxonomy" id="5516"/>
    <lineage>
        <taxon>Eukaryota</taxon>
        <taxon>Fungi</taxon>
        <taxon>Dikarya</taxon>
        <taxon>Ascomycota</taxon>
        <taxon>Pezizomycotina</taxon>
        <taxon>Sordariomycetes</taxon>
        <taxon>Hypocreomycetidae</taxon>
        <taxon>Hypocreales</taxon>
        <taxon>Nectriaceae</taxon>
        <taxon>Fusarium</taxon>
    </lineage>
</organism>
<reference evidence="2 4" key="1">
    <citation type="submission" date="2018-02" db="EMBL/GenBank/DDBJ databases">
        <title>Fusarium culmorum secondary metabolites in fungal-bacterial-plant interactions.</title>
        <authorList>
            <person name="Schmidt R."/>
        </authorList>
    </citation>
    <scope>NUCLEOTIDE SEQUENCE [LARGE SCALE GENOMIC DNA]</scope>
    <source>
        <strain evidence="2 4">PV</strain>
    </source>
</reference>
<proteinExistence type="predicted"/>
<feature type="region of interest" description="Disordered" evidence="1">
    <location>
        <begin position="22"/>
        <end position="50"/>
    </location>
</feature>
<dbReference type="EMBL" id="CP064750">
    <property type="protein sequence ID" value="QPC65925.1"/>
    <property type="molecule type" value="Genomic_DNA"/>
</dbReference>
<sequence>MLRIKDLLNPFTKVRIRDLLNPIEESERPGPSNQEGRPKKCSHCSHPAAKHRNRCEKCLAIAARCGARRREIHKQEGRCSRCPARLDRQRTYAGISFEEGKSSQWKGLDVLSVAVCYSRL</sequence>
<dbReference type="Proteomes" id="UP000241587">
    <property type="component" value="Unassembled WGS sequence"/>
</dbReference>
<reference evidence="3" key="2">
    <citation type="submission" date="2020-11" db="EMBL/GenBank/DDBJ databases">
        <title>The chromosome-scale genome resource for two endophytic Fusarium species: F. culmorum and F. pseudograminearum.</title>
        <authorList>
            <person name="Yuan Z."/>
        </authorList>
    </citation>
    <scope>NUCLEOTIDE SEQUENCE</scope>
    <source>
        <strain evidence="3">Class2-1B</strain>
    </source>
</reference>
<feature type="compositionally biased region" description="Basic residues" evidence="1">
    <location>
        <begin position="39"/>
        <end position="50"/>
    </location>
</feature>
<protein>
    <submittedName>
        <fullName evidence="2">Uncharacterized protein</fullName>
    </submittedName>
</protein>
<accession>A0A2T4H9H3</accession>
<dbReference type="Proteomes" id="UP000663297">
    <property type="component" value="Chromosome 4"/>
</dbReference>
<evidence type="ECO:0000256" key="1">
    <source>
        <dbReference type="SAM" id="MobiDB-lite"/>
    </source>
</evidence>
<evidence type="ECO:0000313" key="3">
    <source>
        <dbReference type="EMBL" id="QPC65925.1"/>
    </source>
</evidence>
<gene>
    <name evidence="2" type="ORF">FCULG_00002833</name>
    <name evidence="3" type="ORF">HYE67_008156</name>
</gene>
<keyword evidence="4" id="KW-1185">Reference proteome</keyword>